<keyword evidence="5" id="KW-0479">Metal-binding</keyword>
<name>A0A8S9ZSN9_9BILA</name>
<dbReference type="GO" id="GO:0005615">
    <property type="term" value="C:extracellular space"/>
    <property type="evidence" value="ECO:0007669"/>
    <property type="project" value="TreeGrafter"/>
</dbReference>
<evidence type="ECO:0000256" key="6">
    <source>
        <dbReference type="ARBA" id="ARBA00022729"/>
    </source>
</evidence>
<dbReference type="InterPro" id="IPR057246">
    <property type="entry name" value="CARBOXYPEPT_ZN_1"/>
</dbReference>
<keyword evidence="7" id="KW-0378">Hydrolase</keyword>
<dbReference type="SUPFAM" id="SSF53187">
    <property type="entry name" value="Zn-dependent exopeptidases"/>
    <property type="match status" value="1"/>
</dbReference>
<comment type="caution">
    <text evidence="11">Lacks conserved residue(s) required for the propagation of feature annotation.</text>
</comment>
<dbReference type="PROSITE" id="PS00132">
    <property type="entry name" value="CARBOXYPEPT_ZN_1"/>
    <property type="match status" value="1"/>
</dbReference>
<dbReference type="Proteomes" id="UP000605970">
    <property type="component" value="Unassembled WGS sequence"/>
</dbReference>
<keyword evidence="6" id="KW-0732">Signal</keyword>
<evidence type="ECO:0000256" key="3">
    <source>
        <dbReference type="ARBA" id="ARBA00022645"/>
    </source>
</evidence>
<dbReference type="AlphaFoldDB" id="A0A8S9ZSN9"/>
<accession>A0A8S9ZSN9</accession>
<dbReference type="Gene3D" id="3.40.630.10">
    <property type="entry name" value="Zn peptidases"/>
    <property type="match status" value="1"/>
</dbReference>
<dbReference type="InterPro" id="IPR036990">
    <property type="entry name" value="M14A-like_propep"/>
</dbReference>
<dbReference type="EMBL" id="JABEBT010000033">
    <property type="protein sequence ID" value="KAF7636161.1"/>
    <property type="molecule type" value="Genomic_DNA"/>
</dbReference>
<dbReference type="FunFam" id="3.40.630.10:FF:000084">
    <property type="entry name" value="Carboxypeptidase B2"/>
    <property type="match status" value="1"/>
</dbReference>
<evidence type="ECO:0000256" key="8">
    <source>
        <dbReference type="ARBA" id="ARBA00022833"/>
    </source>
</evidence>
<dbReference type="SUPFAM" id="SSF54897">
    <property type="entry name" value="Protease propeptides/inhibitors"/>
    <property type="match status" value="1"/>
</dbReference>
<dbReference type="PANTHER" id="PTHR11705:SF133">
    <property type="entry name" value="PEPTIDASE M14 CARBOXYPEPTIDASE A DOMAIN-CONTAINING PROTEIN"/>
    <property type="match status" value="1"/>
</dbReference>
<dbReference type="InterPro" id="IPR000834">
    <property type="entry name" value="Peptidase_M14"/>
</dbReference>
<keyword evidence="8" id="KW-0862">Zinc</keyword>
<evidence type="ECO:0000256" key="11">
    <source>
        <dbReference type="PROSITE-ProRule" id="PRU01379"/>
    </source>
</evidence>
<dbReference type="GO" id="GO:0004181">
    <property type="term" value="F:metallocarboxypeptidase activity"/>
    <property type="evidence" value="ECO:0007669"/>
    <property type="project" value="InterPro"/>
</dbReference>
<dbReference type="GO" id="GO:0008270">
    <property type="term" value="F:zinc ion binding"/>
    <property type="evidence" value="ECO:0007669"/>
    <property type="project" value="InterPro"/>
</dbReference>
<organism evidence="13 14">
    <name type="scientific">Meloidogyne graminicola</name>
    <dbReference type="NCBI Taxonomy" id="189291"/>
    <lineage>
        <taxon>Eukaryota</taxon>
        <taxon>Metazoa</taxon>
        <taxon>Ecdysozoa</taxon>
        <taxon>Nematoda</taxon>
        <taxon>Chromadorea</taxon>
        <taxon>Rhabditida</taxon>
        <taxon>Tylenchina</taxon>
        <taxon>Tylenchomorpha</taxon>
        <taxon>Tylenchoidea</taxon>
        <taxon>Meloidogynidae</taxon>
        <taxon>Meloidogyninae</taxon>
        <taxon>Meloidogyne</taxon>
    </lineage>
</organism>
<dbReference type="Gene3D" id="3.30.70.340">
    <property type="entry name" value="Metallocarboxypeptidase-like"/>
    <property type="match status" value="1"/>
</dbReference>
<keyword evidence="4" id="KW-0645">Protease</keyword>
<evidence type="ECO:0000256" key="9">
    <source>
        <dbReference type="ARBA" id="ARBA00023049"/>
    </source>
</evidence>
<evidence type="ECO:0000256" key="10">
    <source>
        <dbReference type="ARBA" id="ARBA00023157"/>
    </source>
</evidence>
<evidence type="ECO:0000259" key="12">
    <source>
        <dbReference type="PROSITE" id="PS52035"/>
    </source>
</evidence>
<keyword evidence="10" id="KW-1015">Disulfide bond</keyword>
<keyword evidence="9" id="KW-0482">Metalloprotease</keyword>
<dbReference type="SMART" id="SM00631">
    <property type="entry name" value="Zn_pept"/>
    <property type="match status" value="1"/>
</dbReference>
<evidence type="ECO:0000256" key="7">
    <source>
        <dbReference type="ARBA" id="ARBA00022801"/>
    </source>
</evidence>
<evidence type="ECO:0000256" key="1">
    <source>
        <dbReference type="ARBA" id="ARBA00001947"/>
    </source>
</evidence>
<evidence type="ECO:0000256" key="5">
    <source>
        <dbReference type="ARBA" id="ARBA00022723"/>
    </source>
</evidence>
<evidence type="ECO:0000313" key="13">
    <source>
        <dbReference type="EMBL" id="KAF7636161.1"/>
    </source>
</evidence>
<evidence type="ECO:0000256" key="2">
    <source>
        <dbReference type="ARBA" id="ARBA00005988"/>
    </source>
</evidence>
<comment type="caution">
    <text evidence="13">The sequence shown here is derived from an EMBL/GenBank/DDBJ whole genome shotgun (WGS) entry which is preliminary data.</text>
</comment>
<keyword evidence="3" id="KW-0121">Carboxypeptidase</keyword>
<evidence type="ECO:0000256" key="4">
    <source>
        <dbReference type="ARBA" id="ARBA00022670"/>
    </source>
</evidence>
<dbReference type="GO" id="GO:0006508">
    <property type="term" value="P:proteolysis"/>
    <property type="evidence" value="ECO:0007669"/>
    <property type="project" value="UniProtKB-KW"/>
</dbReference>
<gene>
    <name evidence="13" type="ORF">Mgra_00004420</name>
</gene>
<reference evidence="13" key="1">
    <citation type="journal article" date="2020" name="Ecol. Evol.">
        <title>Genome structure and content of the rice root-knot nematode (Meloidogyne graminicola).</title>
        <authorList>
            <person name="Phan N.T."/>
            <person name="Danchin E.G.J."/>
            <person name="Klopp C."/>
            <person name="Perfus-Barbeoch L."/>
            <person name="Kozlowski D.K."/>
            <person name="Koutsovoulos G.D."/>
            <person name="Lopez-Roques C."/>
            <person name="Bouchez O."/>
            <person name="Zahm M."/>
            <person name="Besnard G."/>
            <person name="Bellafiore S."/>
        </authorList>
    </citation>
    <scope>NUCLEOTIDE SEQUENCE</scope>
    <source>
        <strain evidence="13">VN-18</strain>
    </source>
</reference>
<dbReference type="PROSITE" id="PS52035">
    <property type="entry name" value="PEPTIDASE_M14"/>
    <property type="match status" value="1"/>
</dbReference>
<evidence type="ECO:0000313" key="14">
    <source>
        <dbReference type="Proteomes" id="UP000605970"/>
    </source>
</evidence>
<protein>
    <submittedName>
        <fullName evidence="13">Peptidase_M14 domain-containing protein</fullName>
    </submittedName>
</protein>
<proteinExistence type="inferred from homology"/>
<dbReference type="Pfam" id="PF02244">
    <property type="entry name" value="Propep_M14"/>
    <property type="match status" value="1"/>
</dbReference>
<comment type="cofactor">
    <cofactor evidence="1">
        <name>Zn(2+)</name>
        <dbReference type="ChEBI" id="CHEBI:29105"/>
    </cofactor>
</comment>
<feature type="domain" description="Peptidase M14" evidence="12">
    <location>
        <begin position="182"/>
        <end position="323"/>
    </location>
</feature>
<dbReference type="Pfam" id="PF00246">
    <property type="entry name" value="Peptidase_M14"/>
    <property type="match status" value="1"/>
</dbReference>
<keyword evidence="14" id="KW-1185">Reference proteome</keyword>
<comment type="similarity">
    <text evidence="2 11">Belongs to the peptidase M14 family.</text>
</comment>
<dbReference type="InterPro" id="IPR003146">
    <property type="entry name" value="M14A_act_pep"/>
</dbReference>
<sequence length="323" mass="38388">MIYFNKIIKKQQKYFIFLFFIILLFNLSIQDDWIFKPENNNNKQLNEQERKDFTGFKLLRLNPRTELQINWLRSLYSSDTNSAPPFFNLDFWQPPTHIGSLVDLTVSPIDAPAFFGELRHRELDYLVIADNLEDLINKERNNQKQQFFADNNDDKEYLIKENKDKYWFGRNKPKEPEYRYDRYNPLTRIEEHLFRLREMNPKLISLYEIGKTHENRSIVTAKISARRIMPDENWRPFKGPAIWIDAGIHAREWIGPATAMILIAALINGYNSEDIEIRYLVENIDWYITPVLNPDGIECGEKTEDLHTVNNNILIKFVVLVLI</sequence>
<dbReference type="PANTHER" id="PTHR11705">
    <property type="entry name" value="PROTEASE FAMILY M14 CARBOXYPEPTIDASE A,B"/>
    <property type="match status" value="1"/>
</dbReference>